<dbReference type="Pfam" id="PF11164">
    <property type="entry name" value="DUF2948"/>
    <property type="match status" value="1"/>
</dbReference>
<protein>
    <submittedName>
        <fullName evidence="1">DUF2948 family protein</fullName>
    </submittedName>
</protein>
<comment type="caution">
    <text evidence="1">The sequence shown here is derived from an EMBL/GenBank/DDBJ whole genome shotgun (WGS) entry which is preliminary data.</text>
</comment>
<reference evidence="1" key="1">
    <citation type="submission" date="2020-01" db="EMBL/GenBank/DDBJ databases">
        <authorList>
            <person name="Chen W.-M."/>
        </authorList>
    </citation>
    <scope>NUCLEOTIDE SEQUENCE</scope>
    <source>
        <strain evidence="1">CYK-10</strain>
    </source>
</reference>
<dbReference type="AlphaFoldDB" id="A0AAE5BTN5"/>
<dbReference type="InterPro" id="IPR021335">
    <property type="entry name" value="DUF2948"/>
</dbReference>
<accession>A0AAE5BTN5</accession>
<dbReference type="RefSeq" id="WP_168773719.1">
    <property type="nucleotide sequence ID" value="NZ_JAABNR010000004.1"/>
</dbReference>
<dbReference type="EMBL" id="JAABNR010000004">
    <property type="protein sequence ID" value="NBZ86901.1"/>
    <property type="molecule type" value="Genomic_DNA"/>
</dbReference>
<evidence type="ECO:0000313" key="1">
    <source>
        <dbReference type="EMBL" id="NBZ86901.1"/>
    </source>
</evidence>
<proteinExistence type="predicted"/>
<sequence length="156" mass="17066">MSDARFEDGEEAPLRLMAQEAGDLGVMAALVQDAVLPASDMTWSRRQHRFALLLNRFRHEDRAAALREGRPFERVRSLLVFDNVLAVRAQGISRDPDVVVSLLEIAFTPLEEGAGLVRLVFAGDGAVELSVDALEVVLTDVSRPYKAVSGKAPSHD</sequence>
<evidence type="ECO:0000313" key="2">
    <source>
        <dbReference type="Proteomes" id="UP001193501"/>
    </source>
</evidence>
<keyword evidence="2" id="KW-1185">Reference proteome</keyword>
<gene>
    <name evidence="1" type="ORF">GV832_04845</name>
</gene>
<name>A0AAE5BTN5_9RHOB</name>
<organism evidence="1 2">
    <name type="scientific">Stagnihabitans tardus</name>
    <dbReference type="NCBI Taxonomy" id="2699202"/>
    <lineage>
        <taxon>Bacteria</taxon>
        <taxon>Pseudomonadati</taxon>
        <taxon>Pseudomonadota</taxon>
        <taxon>Alphaproteobacteria</taxon>
        <taxon>Rhodobacterales</taxon>
        <taxon>Paracoccaceae</taxon>
        <taxon>Stagnihabitans</taxon>
    </lineage>
</organism>
<dbReference type="Proteomes" id="UP001193501">
    <property type="component" value="Unassembled WGS sequence"/>
</dbReference>